<evidence type="ECO:0000313" key="3">
    <source>
        <dbReference type="EMBL" id="QOL20448.1"/>
    </source>
</evidence>
<feature type="domain" description="Spore protein YkvP/CgeB glycosyl transferase-like" evidence="2">
    <location>
        <begin position="206"/>
        <end position="338"/>
    </location>
</feature>
<accession>A0A7L9RVS4</accession>
<name>A0A7L9RVS4_9PROT</name>
<dbReference type="Pfam" id="PF13524">
    <property type="entry name" value="Glyco_trans_1_2"/>
    <property type="match status" value="1"/>
</dbReference>
<keyword evidence="4" id="KW-1185">Reference proteome</keyword>
<evidence type="ECO:0000256" key="1">
    <source>
        <dbReference type="SAM" id="SignalP"/>
    </source>
</evidence>
<dbReference type="AlphaFoldDB" id="A0A7L9RVS4"/>
<dbReference type="RefSeq" id="WP_350331992.1">
    <property type="nucleotide sequence ID" value="NZ_CP054719.1"/>
</dbReference>
<keyword evidence="1" id="KW-0732">Signal</keyword>
<dbReference type="Proteomes" id="UP000594001">
    <property type="component" value="Chromosome"/>
</dbReference>
<dbReference type="KEGG" id="pbal:CPBP_01242"/>
<protein>
    <submittedName>
        <fullName evidence="3">Glycosyl transferase</fullName>
    </submittedName>
</protein>
<gene>
    <name evidence="3" type="ORF">CPBP_01242</name>
</gene>
<feature type="chain" id="PRO_5033033973" evidence="1">
    <location>
        <begin position="23"/>
        <end position="355"/>
    </location>
</feature>
<dbReference type="EMBL" id="CP054719">
    <property type="protein sequence ID" value="QOL20448.1"/>
    <property type="molecule type" value="Genomic_DNA"/>
</dbReference>
<reference evidence="3 4" key="1">
    <citation type="submission" date="2020-06" db="EMBL/GenBank/DDBJ databases">
        <title>The endosymbiont of the kinetoplastid Bodo saltans is a Paracaedibacter-like alpha-proteobacterium possessing a putative toxin-antitoxin system.</title>
        <authorList>
            <person name="Midha S."/>
            <person name="Rigden D.J."/>
            <person name="Siozios S."/>
            <person name="Hurst G.D.D."/>
            <person name="Jackson A.P."/>
        </authorList>
    </citation>
    <scope>NUCLEOTIDE SEQUENCE [LARGE SCALE GENOMIC DNA]</scope>
    <source>
        <strain evidence="3">Lake Konstanz</strain>
    </source>
</reference>
<feature type="signal peptide" evidence="1">
    <location>
        <begin position="1"/>
        <end position="22"/>
    </location>
</feature>
<keyword evidence="3" id="KW-0808">Transferase</keyword>
<evidence type="ECO:0000259" key="2">
    <source>
        <dbReference type="Pfam" id="PF13524"/>
    </source>
</evidence>
<dbReference type="InterPro" id="IPR055259">
    <property type="entry name" value="YkvP/CgeB_Glyco_trans-like"/>
</dbReference>
<sequence>MRIVSVAMMIISLGSFLCNVNASNTKRSEKSPKYRVIIANLPEDFFGEVQAIHRIAKAARNLGWDCKIVDEYSKHPECVADYQPNFVISLHQEVKPFRNTVPHFLYVHHALNVYLDKQGKLDTKRFPNILSYDGFIEVTPNIDPIKQAFVAKYHQPFYSTKSVFSVPKRDFNDSPKLRLIYWGSTWDKARREYYKPFYDLLDQTGYLDIYGPAWSWEKMGLQSYRGLLPMDDHTVVDKISESGIALILHSHVHLNGGVPTSRIFEAAAASAVIICDHHPFVEKEFGDAVLYIDPNQDPEKVFAQIDAHVKWVHENPDKAIGLAKRSHTIFMERFTLENELLKIGQMYERMSQKKK</sequence>
<proteinExistence type="predicted"/>
<organism evidence="3 4">
    <name type="scientific">Candidatus Bodocaedibacter vickermanii</name>
    <dbReference type="NCBI Taxonomy" id="2741701"/>
    <lineage>
        <taxon>Bacteria</taxon>
        <taxon>Pseudomonadati</taxon>
        <taxon>Pseudomonadota</taxon>
        <taxon>Alphaproteobacteria</taxon>
        <taxon>Holosporales</taxon>
        <taxon>Candidatus Paracaedibacteraceae</taxon>
        <taxon>Candidatus Bodocaedibacter</taxon>
    </lineage>
</organism>
<evidence type="ECO:0000313" key="4">
    <source>
        <dbReference type="Proteomes" id="UP000594001"/>
    </source>
</evidence>
<dbReference type="GO" id="GO:0016740">
    <property type="term" value="F:transferase activity"/>
    <property type="evidence" value="ECO:0007669"/>
    <property type="project" value="UniProtKB-KW"/>
</dbReference>